<keyword evidence="5" id="KW-1185">Reference proteome</keyword>
<sequence length="741" mass="78257">MRRSTAAFYGVTGGAVATAAALALAAPLPAGVRTVVVPQTAMLLADLLAIGFAVRAARRPGTDPAVRRAWKLLAGALIALCAASVLFAAFPNSTAFPVPGHWMRLGVFLPLMLAGLLSMPQRAGGQYTRWKTALDVSAVVAGGAMLLWYLVTGPALEAGASLGRNTVAFALAYPIADLVLLFGVTLVLVRGVDTATRLPMVLLGTALLFEIVGNTYLGYLAVHPGGPAVVQWLFFAWMAAHALIAAAAFEASRAAGTSLAREPGAAVSRLPYLGIAAGLALLVVAALREGRIYPWTGLVLGALLLVGIVVLRQVATLRENHELAITDGLTGLANRSRLHDALGRALVRAQRSGQSTAVLLADLNGFKQINDGLGHAAGDRMLVEFAGMLRRAVLGSDVVGRLGGDEFAVVLHDIGSAENAQAVVRRLRQEMELPILIGDVVVQVRAAIGCAVTGPGEHDADTLLRLADESMYRAKRAQRDGTDPEMESLAADLGDAVRKDQLRVHYQPIATLPDGKIVGVEALVRWEHPERGTVPPLSFVPLAEESGAIRQIGAWVLEQACRQVAAWHGEGHRLHLAVNVSPRQLEPGLAERVFAVLDAAGLPYRDLIVEVTESVPVEDPVAVEQLRKLHERGVRIALDDFGTGYSTLRYLTALPVDILKIDRSFVAKLDGTPEGAAVAETVLRLSRMMHLETVAEGVESSGQAAELAGLGCVNAQGFHFARPMPAAAVSDLLAEQDPASV</sequence>
<feature type="transmembrane region" description="Helical" evidence="1">
    <location>
        <begin position="35"/>
        <end position="57"/>
    </location>
</feature>
<dbReference type="InterPro" id="IPR043128">
    <property type="entry name" value="Rev_trsase/Diguanyl_cyclase"/>
</dbReference>
<dbReference type="PROSITE" id="PS50887">
    <property type="entry name" value="GGDEF"/>
    <property type="match status" value="1"/>
</dbReference>
<feature type="domain" description="EAL" evidence="2">
    <location>
        <begin position="486"/>
        <end position="737"/>
    </location>
</feature>
<dbReference type="Gene3D" id="3.20.20.450">
    <property type="entry name" value="EAL domain"/>
    <property type="match status" value="1"/>
</dbReference>
<evidence type="ECO:0000256" key="1">
    <source>
        <dbReference type="SAM" id="Phobius"/>
    </source>
</evidence>
<feature type="transmembrane region" description="Helical" evidence="1">
    <location>
        <begin position="132"/>
        <end position="151"/>
    </location>
</feature>
<dbReference type="PANTHER" id="PTHR44757">
    <property type="entry name" value="DIGUANYLATE CYCLASE DGCP"/>
    <property type="match status" value="1"/>
</dbReference>
<feature type="transmembrane region" description="Helical" evidence="1">
    <location>
        <begin position="228"/>
        <end position="249"/>
    </location>
</feature>
<reference evidence="4 5" key="1">
    <citation type="submission" date="2023-07" db="EMBL/GenBank/DDBJ databases">
        <title>Sequencing the genomes of 1000 actinobacteria strains.</title>
        <authorList>
            <person name="Klenk H.-P."/>
        </authorList>
    </citation>
    <scope>NUCLEOTIDE SEQUENCE [LARGE SCALE GENOMIC DNA]</scope>
    <source>
        <strain evidence="4 5">DSM 44709</strain>
    </source>
</reference>
<feature type="transmembrane region" description="Helical" evidence="1">
    <location>
        <begin position="102"/>
        <end position="120"/>
    </location>
</feature>
<keyword evidence="1" id="KW-0472">Membrane</keyword>
<dbReference type="Pfam" id="PF00563">
    <property type="entry name" value="EAL"/>
    <property type="match status" value="1"/>
</dbReference>
<dbReference type="InterPro" id="IPR035919">
    <property type="entry name" value="EAL_sf"/>
</dbReference>
<proteinExistence type="predicted"/>
<dbReference type="InterPro" id="IPR052155">
    <property type="entry name" value="Biofilm_reg_signaling"/>
</dbReference>
<dbReference type="InterPro" id="IPR029787">
    <property type="entry name" value="Nucleotide_cyclase"/>
</dbReference>
<dbReference type="Gene3D" id="3.30.70.270">
    <property type="match status" value="1"/>
</dbReference>
<accession>A0AAE4B0I5</accession>
<dbReference type="Pfam" id="PF00990">
    <property type="entry name" value="GGDEF"/>
    <property type="match status" value="1"/>
</dbReference>
<evidence type="ECO:0000313" key="4">
    <source>
        <dbReference type="EMBL" id="MDQ0369649.1"/>
    </source>
</evidence>
<feature type="transmembrane region" description="Helical" evidence="1">
    <location>
        <begin position="201"/>
        <end position="222"/>
    </location>
</feature>
<feature type="domain" description="GGDEF" evidence="3">
    <location>
        <begin position="354"/>
        <end position="487"/>
    </location>
</feature>
<feature type="transmembrane region" description="Helical" evidence="1">
    <location>
        <begin position="69"/>
        <end position="90"/>
    </location>
</feature>
<keyword evidence="1" id="KW-1133">Transmembrane helix</keyword>
<comment type="caution">
    <text evidence="4">The sequence shown here is derived from an EMBL/GenBank/DDBJ whole genome shotgun (WGS) entry which is preliminary data.</text>
</comment>
<evidence type="ECO:0000259" key="2">
    <source>
        <dbReference type="PROSITE" id="PS50883"/>
    </source>
</evidence>
<dbReference type="CDD" id="cd01949">
    <property type="entry name" value="GGDEF"/>
    <property type="match status" value="1"/>
</dbReference>
<dbReference type="SUPFAM" id="SSF55073">
    <property type="entry name" value="Nucleotide cyclase"/>
    <property type="match status" value="1"/>
</dbReference>
<gene>
    <name evidence="4" type="ORF">J2S42_006318</name>
</gene>
<dbReference type="NCBIfam" id="TIGR00254">
    <property type="entry name" value="GGDEF"/>
    <property type="match status" value="1"/>
</dbReference>
<dbReference type="InterPro" id="IPR000160">
    <property type="entry name" value="GGDEF_dom"/>
</dbReference>
<feature type="transmembrane region" description="Helical" evidence="1">
    <location>
        <begin position="171"/>
        <end position="189"/>
    </location>
</feature>
<dbReference type="PROSITE" id="PS50883">
    <property type="entry name" value="EAL"/>
    <property type="match status" value="1"/>
</dbReference>
<name>A0AAE4B0I5_9ACTN</name>
<dbReference type="EMBL" id="JAUSUZ010000001">
    <property type="protein sequence ID" value="MDQ0369649.1"/>
    <property type="molecule type" value="Genomic_DNA"/>
</dbReference>
<feature type="transmembrane region" description="Helical" evidence="1">
    <location>
        <begin position="293"/>
        <end position="311"/>
    </location>
</feature>
<feature type="transmembrane region" description="Helical" evidence="1">
    <location>
        <begin position="270"/>
        <end position="287"/>
    </location>
</feature>
<dbReference type="CDD" id="cd01948">
    <property type="entry name" value="EAL"/>
    <property type="match status" value="1"/>
</dbReference>
<dbReference type="SMART" id="SM00052">
    <property type="entry name" value="EAL"/>
    <property type="match status" value="1"/>
</dbReference>
<organism evidence="4 5">
    <name type="scientific">Catenuloplanes indicus</name>
    <dbReference type="NCBI Taxonomy" id="137267"/>
    <lineage>
        <taxon>Bacteria</taxon>
        <taxon>Bacillati</taxon>
        <taxon>Actinomycetota</taxon>
        <taxon>Actinomycetes</taxon>
        <taxon>Micromonosporales</taxon>
        <taxon>Micromonosporaceae</taxon>
        <taxon>Catenuloplanes</taxon>
    </lineage>
</organism>
<protein>
    <submittedName>
        <fullName evidence="4">Diguanylate cyclase (GGDEF)-like protein</fullName>
    </submittedName>
</protein>
<dbReference type="InterPro" id="IPR001633">
    <property type="entry name" value="EAL_dom"/>
</dbReference>
<keyword evidence="1" id="KW-0812">Transmembrane</keyword>
<dbReference type="AlphaFoldDB" id="A0AAE4B0I5"/>
<dbReference type="SMART" id="SM00267">
    <property type="entry name" value="GGDEF"/>
    <property type="match status" value="1"/>
</dbReference>
<dbReference type="Proteomes" id="UP001240236">
    <property type="component" value="Unassembled WGS sequence"/>
</dbReference>
<dbReference type="SUPFAM" id="SSF141868">
    <property type="entry name" value="EAL domain-like"/>
    <property type="match status" value="1"/>
</dbReference>
<evidence type="ECO:0000259" key="3">
    <source>
        <dbReference type="PROSITE" id="PS50887"/>
    </source>
</evidence>
<dbReference type="RefSeq" id="WP_307245023.1">
    <property type="nucleotide sequence ID" value="NZ_JAUSUZ010000001.1"/>
</dbReference>
<evidence type="ECO:0000313" key="5">
    <source>
        <dbReference type="Proteomes" id="UP001240236"/>
    </source>
</evidence>
<dbReference type="PANTHER" id="PTHR44757:SF2">
    <property type="entry name" value="BIOFILM ARCHITECTURE MAINTENANCE PROTEIN MBAA"/>
    <property type="match status" value="1"/>
</dbReference>